<gene>
    <name evidence="1" type="ORF">RF11_16324</name>
</gene>
<organism evidence="1 2">
    <name type="scientific">Thelohanellus kitauei</name>
    <name type="common">Myxosporean</name>
    <dbReference type="NCBI Taxonomy" id="669202"/>
    <lineage>
        <taxon>Eukaryota</taxon>
        <taxon>Metazoa</taxon>
        <taxon>Cnidaria</taxon>
        <taxon>Myxozoa</taxon>
        <taxon>Myxosporea</taxon>
        <taxon>Bivalvulida</taxon>
        <taxon>Platysporina</taxon>
        <taxon>Myxobolidae</taxon>
        <taxon>Thelohanellus</taxon>
    </lineage>
</organism>
<proteinExistence type="predicted"/>
<dbReference type="AlphaFoldDB" id="A0A0C2J0W9"/>
<evidence type="ECO:0000313" key="1">
    <source>
        <dbReference type="EMBL" id="KII71454.1"/>
    </source>
</evidence>
<reference evidence="1 2" key="1">
    <citation type="journal article" date="2014" name="Genome Biol. Evol.">
        <title>The genome of the myxosporean Thelohanellus kitauei shows adaptations to nutrient acquisition within its fish host.</title>
        <authorList>
            <person name="Yang Y."/>
            <person name="Xiong J."/>
            <person name="Zhou Z."/>
            <person name="Huo F."/>
            <person name="Miao W."/>
            <person name="Ran C."/>
            <person name="Liu Y."/>
            <person name="Zhang J."/>
            <person name="Feng J."/>
            <person name="Wang M."/>
            <person name="Wang M."/>
            <person name="Wang L."/>
            <person name="Yao B."/>
        </authorList>
    </citation>
    <scope>NUCLEOTIDE SEQUENCE [LARGE SCALE GENOMIC DNA]</scope>
    <source>
        <strain evidence="1">Wuqing</strain>
    </source>
</reference>
<dbReference type="EMBL" id="JWZT01001763">
    <property type="protein sequence ID" value="KII71454.1"/>
    <property type="molecule type" value="Genomic_DNA"/>
</dbReference>
<accession>A0A0C2J0W9</accession>
<name>A0A0C2J0W9_THEKT</name>
<keyword evidence="2" id="KW-1185">Reference proteome</keyword>
<dbReference type="Proteomes" id="UP000031668">
    <property type="component" value="Unassembled WGS sequence"/>
</dbReference>
<evidence type="ECO:0000313" key="2">
    <source>
        <dbReference type="Proteomes" id="UP000031668"/>
    </source>
</evidence>
<comment type="caution">
    <text evidence="1">The sequence shown here is derived from an EMBL/GenBank/DDBJ whole genome shotgun (WGS) entry which is preliminary data.</text>
</comment>
<protein>
    <submittedName>
        <fullName evidence="1">Uncharacterized protein</fullName>
    </submittedName>
</protein>
<sequence length="128" mass="14741">MSNELRLLIIAALNHGNNGICDLFLRAIIYESIDPLQHKGATTLKYTSREGICHELLSISPDRQEGRELTEIRATRVVLTLRSRNFSVGCTISCEAMVNFKISERAYNSELFLEYLLEIFETFEHNRF</sequence>